<dbReference type="PROSITE" id="PS00144">
    <property type="entry name" value="ASN_GLN_ASE_1"/>
    <property type="match status" value="1"/>
</dbReference>
<reference evidence="6 7" key="1">
    <citation type="submission" date="2022-06" db="EMBL/GenBank/DDBJ databases">
        <authorList>
            <person name="Jeon C.O."/>
        </authorList>
    </citation>
    <scope>NUCLEOTIDE SEQUENCE [LARGE SCALE GENOMIC DNA]</scope>
    <source>
        <strain evidence="6 7">KCTC 13943</strain>
    </source>
</reference>
<evidence type="ECO:0000313" key="7">
    <source>
        <dbReference type="Proteomes" id="UP001523262"/>
    </source>
</evidence>
<evidence type="ECO:0000256" key="3">
    <source>
        <dbReference type="PROSITE-ProRule" id="PRU10099"/>
    </source>
</evidence>
<name>A0ABT0WH52_9BACI</name>
<evidence type="ECO:0000256" key="1">
    <source>
        <dbReference type="ARBA" id="ARBA00010518"/>
    </source>
</evidence>
<proteinExistence type="inferred from homology"/>
<evidence type="ECO:0000313" key="6">
    <source>
        <dbReference type="EMBL" id="MCM2535399.1"/>
    </source>
</evidence>
<feature type="active site" evidence="3">
    <location>
        <position position="65"/>
    </location>
</feature>
<keyword evidence="6" id="KW-0378">Hydrolase</keyword>
<organism evidence="6 7">
    <name type="scientific">Neobacillus pocheonensis</name>
    <dbReference type="NCBI Taxonomy" id="363869"/>
    <lineage>
        <taxon>Bacteria</taxon>
        <taxon>Bacillati</taxon>
        <taxon>Bacillota</taxon>
        <taxon>Bacilli</taxon>
        <taxon>Bacillales</taxon>
        <taxon>Bacillaceae</taxon>
        <taxon>Neobacillus</taxon>
    </lineage>
</organism>
<evidence type="ECO:0000256" key="2">
    <source>
        <dbReference type="ARBA" id="ARBA00012920"/>
    </source>
</evidence>
<dbReference type="InterPro" id="IPR027474">
    <property type="entry name" value="L-asparaginase_N"/>
</dbReference>
<dbReference type="InterPro" id="IPR006034">
    <property type="entry name" value="Asparaginase/glutaminase-like"/>
</dbReference>
<protein>
    <recommendedName>
        <fullName evidence="2">asparaginase</fullName>
        <ecNumber evidence="2">3.5.1.1</ecNumber>
    </recommendedName>
</protein>
<dbReference type="GO" id="GO:0004067">
    <property type="term" value="F:asparaginase activity"/>
    <property type="evidence" value="ECO:0007669"/>
    <property type="project" value="UniProtKB-EC"/>
</dbReference>
<dbReference type="InterPro" id="IPR020827">
    <property type="entry name" value="Asparaginase/glutaminase_AS1"/>
</dbReference>
<keyword evidence="4" id="KW-0732">Signal</keyword>
<dbReference type="EMBL" id="JAMQCR010000002">
    <property type="protein sequence ID" value="MCM2535399.1"/>
    <property type="molecule type" value="Genomic_DNA"/>
</dbReference>
<dbReference type="InterPro" id="IPR037152">
    <property type="entry name" value="L-asparaginase_N_sf"/>
</dbReference>
<feature type="signal peptide" evidence="4">
    <location>
        <begin position="1"/>
        <end position="32"/>
    </location>
</feature>
<comment type="caution">
    <text evidence="6">The sequence shown here is derived from an EMBL/GenBank/DDBJ whole genome shotgun (WGS) entry which is preliminary data.</text>
</comment>
<keyword evidence="7" id="KW-1185">Reference proteome</keyword>
<dbReference type="PIRSF" id="PIRSF001220">
    <property type="entry name" value="L-ASNase_gatD"/>
    <property type="match status" value="1"/>
</dbReference>
<evidence type="ECO:0000256" key="4">
    <source>
        <dbReference type="SAM" id="SignalP"/>
    </source>
</evidence>
<dbReference type="EC" id="3.5.1.1" evidence="2"/>
<feature type="domain" description="L-asparaginase N-terminal" evidence="5">
    <location>
        <begin position="56"/>
        <end position="143"/>
    </location>
</feature>
<feature type="chain" id="PRO_5045759345" description="asparaginase" evidence="4">
    <location>
        <begin position="33"/>
        <end position="146"/>
    </location>
</feature>
<dbReference type="Pfam" id="PF00710">
    <property type="entry name" value="Asparaginase"/>
    <property type="match status" value="1"/>
</dbReference>
<dbReference type="InterPro" id="IPR036152">
    <property type="entry name" value="Asp/glu_Ase-like_sf"/>
</dbReference>
<evidence type="ECO:0000259" key="5">
    <source>
        <dbReference type="Pfam" id="PF00710"/>
    </source>
</evidence>
<sequence length="146" mass="15130">MKKLTSKKKVALTALTLMASGIIIISSSYTDASHPVEAKQIITSNTTNPVKKKLPNIKILATGGTIAGTGSTSVQTTGYQAGVLTPDQLIEAVPGLKDVANISTEQVAHIDSGTSNTDALMVKLAKDVQKALDDPESDGGVITNKL</sequence>
<comment type="similarity">
    <text evidence="1">Belongs to the asparaginase 1 family.</text>
</comment>
<accession>A0ABT0WH52</accession>
<dbReference type="PROSITE" id="PS51732">
    <property type="entry name" value="ASN_GLN_ASE_3"/>
    <property type="match status" value="1"/>
</dbReference>
<gene>
    <name evidence="6" type="ORF">NDK43_27485</name>
</gene>
<dbReference type="PIRSF" id="PIRSF500176">
    <property type="entry name" value="L_ASNase"/>
    <property type="match status" value="1"/>
</dbReference>
<dbReference type="Gene3D" id="3.40.50.1170">
    <property type="entry name" value="L-asparaginase, N-terminal domain"/>
    <property type="match status" value="1"/>
</dbReference>
<dbReference type="Proteomes" id="UP001523262">
    <property type="component" value="Unassembled WGS sequence"/>
</dbReference>
<dbReference type="SUPFAM" id="SSF53774">
    <property type="entry name" value="Glutaminase/Asparaginase"/>
    <property type="match status" value="1"/>
</dbReference>